<feature type="domain" description="IclR-ED" evidence="1">
    <location>
        <begin position="18"/>
        <end position="201"/>
    </location>
</feature>
<reference evidence="2 3" key="1">
    <citation type="submission" date="2019-10" db="EMBL/GenBank/DDBJ databases">
        <title>Whole genome shotgun sequence of Acrocarpospora macrocephala NBRC 16266.</title>
        <authorList>
            <person name="Ichikawa N."/>
            <person name="Kimura A."/>
            <person name="Kitahashi Y."/>
            <person name="Komaki H."/>
            <person name="Oguchi A."/>
        </authorList>
    </citation>
    <scope>NUCLEOTIDE SEQUENCE [LARGE SCALE GENOMIC DNA]</scope>
    <source>
        <strain evidence="2 3">NBRC 16266</strain>
    </source>
</reference>
<evidence type="ECO:0000259" key="1">
    <source>
        <dbReference type="PROSITE" id="PS51078"/>
    </source>
</evidence>
<dbReference type="Pfam" id="PF01614">
    <property type="entry name" value="IclR_C"/>
    <property type="match status" value="1"/>
</dbReference>
<dbReference type="GO" id="GO:0003700">
    <property type="term" value="F:DNA-binding transcription factor activity"/>
    <property type="evidence" value="ECO:0007669"/>
    <property type="project" value="TreeGrafter"/>
</dbReference>
<evidence type="ECO:0000313" key="2">
    <source>
        <dbReference type="EMBL" id="GES09471.1"/>
    </source>
</evidence>
<name>A0A5M3WQB8_9ACTN</name>
<proteinExistence type="predicted"/>
<comment type="caution">
    <text evidence="2">The sequence shown here is derived from an EMBL/GenBank/DDBJ whole genome shotgun (WGS) entry which is preliminary data.</text>
</comment>
<dbReference type="Gene3D" id="3.30.450.40">
    <property type="match status" value="1"/>
</dbReference>
<organism evidence="2 3">
    <name type="scientific">Acrocarpospora macrocephala</name>
    <dbReference type="NCBI Taxonomy" id="150177"/>
    <lineage>
        <taxon>Bacteria</taxon>
        <taxon>Bacillati</taxon>
        <taxon>Actinomycetota</taxon>
        <taxon>Actinomycetes</taxon>
        <taxon>Streptosporangiales</taxon>
        <taxon>Streptosporangiaceae</taxon>
        <taxon>Acrocarpospora</taxon>
    </lineage>
</organism>
<dbReference type="GO" id="GO:0003677">
    <property type="term" value="F:DNA binding"/>
    <property type="evidence" value="ECO:0007669"/>
    <property type="project" value="TreeGrafter"/>
</dbReference>
<gene>
    <name evidence="2" type="ORF">Amac_030670</name>
</gene>
<dbReference type="InterPro" id="IPR014757">
    <property type="entry name" value="Tscrpt_reg_IclR_C"/>
</dbReference>
<dbReference type="AlphaFoldDB" id="A0A5M3WQB8"/>
<sequence length="210" mass="21894">MRVGLLEQAGSAFRIGLLLFELGQTAPRANGLVEAARPHMVNLHDATGHNVALAVLEEIEVVYVEIFRGDRGRRLPQRVGGRWPAHASCAGKVMLAFSPADKVRGVLGGVLPRLTDRTLTDPPALLAELAQIRRSGVAFDRQESIAGVVGAAAPVRDGDGAVLGALAISGPVGRISLSRVDTAVRAGALGISRDLARGASVVRPVLGLGR</sequence>
<dbReference type="InterPro" id="IPR050707">
    <property type="entry name" value="HTH_MetabolicPath_Reg"/>
</dbReference>
<dbReference type="SUPFAM" id="SSF55781">
    <property type="entry name" value="GAF domain-like"/>
    <property type="match status" value="1"/>
</dbReference>
<dbReference type="PANTHER" id="PTHR30136:SF24">
    <property type="entry name" value="HTH-TYPE TRANSCRIPTIONAL REPRESSOR ALLR"/>
    <property type="match status" value="1"/>
</dbReference>
<dbReference type="InterPro" id="IPR029016">
    <property type="entry name" value="GAF-like_dom_sf"/>
</dbReference>
<dbReference type="Proteomes" id="UP000331127">
    <property type="component" value="Unassembled WGS sequence"/>
</dbReference>
<protein>
    <recommendedName>
        <fullName evidence="1">IclR-ED domain-containing protein</fullName>
    </recommendedName>
</protein>
<dbReference type="EMBL" id="BLAE01000015">
    <property type="protein sequence ID" value="GES09471.1"/>
    <property type="molecule type" value="Genomic_DNA"/>
</dbReference>
<keyword evidence="3" id="KW-1185">Reference proteome</keyword>
<dbReference type="GO" id="GO:0045892">
    <property type="term" value="P:negative regulation of DNA-templated transcription"/>
    <property type="evidence" value="ECO:0007669"/>
    <property type="project" value="TreeGrafter"/>
</dbReference>
<dbReference type="PROSITE" id="PS51078">
    <property type="entry name" value="ICLR_ED"/>
    <property type="match status" value="1"/>
</dbReference>
<accession>A0A5M3WQB8</accession>
<dbReference type="PANTHER" id="PTHR30136">
    <property type="entry name" value="HELIX-TURN-HELIX TRANSCRIPTIONAL REGULATOR, ICLR FAMILY"/>
    <property type="match status" value="1"/>
</dbReference>
<evidence type="ECO:0000313" key="3">
    <source>
        <dbReference type="Proteomes" id="UP000331127"/>
    </source>
</evidence>